<dbReference type="Proteomes" id="UP001567538">
    <property type="component" value="Unassembled WGS sequence"/>
</dbReference>
<protein>
    <submittedName>
        <fullName evidence="1">Uncharacterized protein</fullName>
    </submittedName>
</protein>
<name>A0ABD1GYC7_SALDI</name>
<keyword evidence="2" id="KW-1185">Reference proteome</keyword>
<gene>
    <name evidence="1" type="ORF">AAHA92_16393</name>
</gene>
<comment type="caution">
    <text evidence="1">The sequence shown here is derived from an EMBL/GenBank/DDBJ whole genome shotgun (WGS) entry which is preliminary data.</text>
</comment>
<evidence type="ECO:0000313" key="2">
    <source>
        <dbReference type="Proteomes" id="UP001567538"/>
    </source>
</evidence>
<reference evidence="1 2" key="1">
    <citation type="submission" date="2024-06" db="EMBL/GenBank/DDBJ databases">
        <title>A chromosome level genome sequence of Diviner's sage (Salvia divinorum).</title>
        <authorList>
            <person name="Ford S.A."/>
            <person name="Ro D.-K."/>
            <person name="Ness R.W."/>
            <person name="Phillips M.A."/>
        </authorList>
    </citation>
    <scope>NUCLEOTIDE SEQUENCE [LARGE SCALE GENOMIC DNA]</scope>
    <source>
        <strain evidence="1">SAF-2024a</strain>
        <tissue evidence="1">Leaf</tissue>
    </source>
</reference>
<accession>A0ABD1GYC7</accession>
<dbReference type="AlphaFoldDB" id="A0ABD1GYC7"/>
<proteinExistence type="predicted"/>
<sequence>MWDALREMFFNDKNVPQFIILFPVMPQQKQNNGRNSWWQNFYQNLPLLITQLCLLVVKAPVFAVSLGPVDEEDDWWRT</sequence>
<organism evidence="1 2">
    <name type="scientific">Salvia divinorum</name>
    <name type="common">Maria pastora</name>
    <name type="synonym">Diviner's sage</name>
    <dbReference type="NCBI Taxonomy" id="28513"/>
    <lineage>
        <taxon>Eukaryota</taxon>
        <taxon>Viridiplantae</taxon>
        <taxon>Streptophyta</taxon>
        <taxon>Embryophyta</taxon>
        <taxon>Tracheophyta</taxon>
        <taxon>Spermatophyta</taxon>
        <taxon>Magnoliopsida</taxon>
        <taxon>eudicotyledons</taxon>
        <taxon>Gunneridae</taxon>
        <taxon>Pentapetalae</taxon>
        <taxon>asterids</taxon>
        <taxon>lamiids</taxon>
        <taxon>Lamiales</taxon>
        <taxon>Lamiaceae</taxon>
        <taxon>Nepetoideae</taxon>
        <taxon>Mentheae</taxon>
        <taxon>Salviinae</taxon>
        <taxon>Salvia</taxon>
        <taxon>Salvia subgen. Calosphace</taxon>
    </lineage>
</organism>
<dbReference type="EMBL" id="JBEAFC010000007">
    <property type="protein sequence ID" value="KAL1548118.1"/>
    <property type="molecule type" value="Genomic_DNA"/>
</dbReference>
<evidence type="ECO:0000313" key="1">
    <source>
        <dbReference type="EMBL" id="KAL1548118.1"/>
    </source>
</evidence>